<dbReference type="Proteomes" id="UP000655751">
    <property type="component" value="Unassembled WGS sequence"/>
</dbReference>
<protein>
    <recommendedName>
        <fullName evidence="3">Tubulin-like protein</fullName>
    </recommendedName>
</protein>
<organism evidence="1 2">
    <name type="scientific">Nocardia bovistercoris</name>
    <dbReference type="NCBI Taxonomy" id="2785916"/>
    <lineage>
        <taxon>Bacteria</taxon>
        <taxon>Bacillati</taxon>
        <taxon>Actinomycetota</taxon>
        <taxon>Actinomycetes</taxon>
        <taxon>Mycobacteriales</taxon>
        <taxon>Nocardiaceae</taxon>
        <taxon>Nocardia</taxon>
    </lineage>
</organism>
<sequence length="1186" mass="129391">MRRFLVVGCGGSGAVTLAYMMDQLRSDLAKVGVNSIPSGWQFVSIDVPSAPGGLPRGLRDVRDDRNGDYFGAAPQGERYGVLDNALSHQLSQRNKLDTIATWAPRDPRAVPVPVTNGAGQYRAVGRMITLNQAAGISQRLKLAWERLTTNDTATEMRELSFPGSGAYNHEASPLVLVVSSMAGGSGASMTLDVCRLLTQVDRGPDPRTIGVFMVTADVFDHLGPTATSGVKANSLAMLGEIIAGQLGSACDHDVDLLTALGEQRGAGEPVPFARVFPVSRTMGAEGTPFGDGTQSAIYRGLARGLSGLMMSDTASNQFVEYDLTNAAAGIAGEREFVGWGAQYWNNLPWGSFGFSSLSMGRDRYGEYAAQRLARSCVDVLLDGHADPSSRASDDQQIDAILDHQWSTVLRRTGLGTFDAQDSSVMDWLTTVLLPPADLVPMVDHVVRTVLRPAIPAADGRHAKQWVPDVHRALSDEELRKRLRKAANRWADVHAFIWYPAMVAAIEAEISEAVAAIGLPYATAMRNRFAAHFADYLRPGAEDLAKLIPSDITDLPRDARKRINDLRGQIRLGEPVVKALVDDLRPRIEQQIMAALSGKVAAIAAAIVPEMLNPLLEAMNEPQTQLRNARRRPESDVGLATLATDQYAAWPTDDAIVPKRFVQANNEVMLTTSTEFAEQYGRDLPRAVVEEGAAPPPLATAVRTATRTVITGLWSTIDGTEAPGVREPLIQRTADWRPKVFVVDPTTDEQLPPPSTARYDLRLGSGEILHRARAFVARTGESFDRFIQVSLREFVSDRRERESVLAQRRDLVVSRFVDALRLARPLTNVNNDALSVLHPRETLSFRFKFSEIPFADMSIAQTLKATITSDTAMAFTVPIAFDGALSNEDGLTRIDLFGSFPNYSPLVFGSVLDPAARQWDRSNKSQRIEFWKWRRARPLPAALPMHDAERRAMVAGWFLGLGLGLLRLPAPPHDQPVRVWDIADGRWRDFPHPMLTPPDQLVGPNDWLPAVLESILLAMAHSHDAPVLDSMRPYRALRAIYDDSLYDPVNSSITTRSANTLVIEWLASGVTRSGTPPVDDIASGSDPKQRADALIRWYSGVREFCGRVYLPRGVDGAAGGGQFSTIGNRELASQTPLFRDLAPDVHHVLGTLMTLVESCVPLARAAEYPDRPQAGSASGSPQSGGTF</sequence>
<dbReference type="EMBL" id="JADMLG010000011">
    <property type="protein sequence ID" value="MBH0779605.1"/>
    <property type="molecule type" value="Genomic_DNA"/>
</dbReference>
<dbReference type="InterPro" id="IPR025904">
    <property type="entry name" value="Tubulin-like"/>
</dbReference>
<evidence type="ECO:0008006" key="3">
    <source>
        <dbReference type="Google" id="ProtNLM"/>
    </source>
</evidence>
<dbReference type="AlphaFoldDB" id="A0A931IH19"/>
<evidence type="ECO:0000313" key="1">
    <source>
        <dbReference type="EMBL" id="MBH0779605.1"/>
    </source>
</evidence>
<name>A0A931IH19_9NOCA</name>
<dbReference type="RefSeq" id="WP_196151906.1">
    <property type="nucleotide sequence ID" value="NZ_JADMLG010000011.1"/>
</dbReference>
<keyword evidence="2" id="KW-1185">Reference proteome</keyword>
<evidence type="ECO:0000313" key="2">
    <source>
        <dbReference type="Proteomes" id="UP000655751"/>
    </source>
</evidence>
<accession>A0A931IH19</accession>
<proteinExistence type="predicted"/>
<comment type="caution">
    <text evidence="1">The sequence shown here is derived from an EMBL/GenBank/DDBJ whole genome shotgun (WGS) entry which is preliminary data.</text>
</comment>
<gene>
    <name evidence="1" type="ORF">IT779_25370</name>
</gene>
<reference evidence="1" key="1">
    <citation type="submission" date="2020-11" db="EMBL/GenBank/DDBJ databases">
        <title>Nocardia NEAU-351.nov., a novel actinomycete isolated from the cow dung.</title>
        <authorList>
            <person name="Zhang X."/>
        </authorList>
    </citation>
    <scope>NUCLEOTIDE SEQUENCE</scope>
    <source>
        <strain evidence="1">NEAU-351</strain>
    </source>
</reference>
<dbReference type="Pfam" id="PF13809">
    <property type="entry name" value="Tubulin_2"/>
    <property type="match status" value="1"/>
</dbReference>